<feature type="transmembrane region" description="Helical" evidence="7">
    <location>
        <begin position="75"/>
        <end position="94"/>
    </location>
</feature>
<gene>
    <name evidence="10" type="ORF">ACFPOH_05020</name>
</gene>
<dbReference type="Pfam" id="PF06750">
    <property type="entry name" value="A24_N_bact"/>
    <property type="match status" value="1"/>
</dbReference>
<evidence type="ECO:0000259" key="8">
    <source>
        <dbReference type="Pfam" id="PF01478"/>
    </source>
</evidence>
<comment type="subcellular location">
    <subcellularLocation>
        <location evidence="1">Cell membrane</location>
        <topology evidence="1">Multi-pass membrane protein</topology>
    </subcellularLocation>
</comment>
<dbReference type="PANTHER" id="PTHR30487:SF0">
    <property type="entry name" value="PREPILIN LEADER PEPTIDASE_N-METHYLTRANSFERASE-RELATED"/>
    <property type="match status" value="1"/>
</dbReference>
<feature type="domain" description="Prepilin type IV endopeptidase peptidase" evidence="8">
    <location>
        <begin position="104"/>
        <end position="208"/>
    </location>
</feature>
<keyword evidence="3" id="KW-1003">Cell membrane</keyword>
<dbReference type="Proteomes" id="UP001595978">
    <property type="component" value="Unassembled WGS sequence"/>
</dbReference>
<comment type="similarity">
    <text evidence="2">Belongs to the peptidase A24 family.</text>
</comment>
<dbReference type="EC" id="3.4.23.-" evidence="10"/>
<evidence type="ECO:0000256" key="2">
    <source>
        <dbReference type="ARBA" id="ARBA00005801"/>
    </source>
</evidence>
<evidence type="ECO:0000256" key="6">
    <source>
        <dbReference type="ARBA" id="ARBA00023136"/>
    </source>
</evidence>
<dbReference type="InterPro" id="IPR010627">
    <property type="entry name" value="Prepilin_pept_A24_N"/>
</dbReference>
<sequence>MDILYSVFFFLFGIVLGSFYNVVGLRVPLKESIITPPSHCPKCQRRLTAIDLIPVFSYIFLHGKCRTCGAKISPIYVATELLTGVLFVWSYLLLGLSIELAVALFFISLLAIIVVSDIQYMIIPDKVLLFFLPFLIIGRIASPLEPWWDSLLGAAAGFGILYFIAVISKGGMGGGDIKLFFLIGLVLGTVKTLLALFLASVIGVIVGIIVIKVRKQSRKVPVPFGPSIAVAAIIVYFYGDAMIRWYWNLF</sequence>
<dbReference type="PANTHER" id="PTHR30487">
    <property type="entry name" value="TYPE 4 PREPILIN-LIKE PROTEINS LEADER PEPTIDE-PROCESSING ENZYME"/>
    <property type="match status" value="1"/>
</dbReference>
<feature type="transmembrane region" description="Helical" evidence="7">
    <location>
        <begin position="7"/>
        <end position="27"/>
    </location>
</feature>
<accession>A0ABW0R8S2</accession>
<keyword evidence="10" id="KW-0378">Hydrolase</keyword>
<dbReference type="InterPro" id="IPR000045">
    <property type="entry name" value="Prepilin_IV_endopep_pep"/>
</dbReference>
<name>A0ABW0R8S2_9BACL</name>
<feature type="domain" description="Prepilin peptidase A24 N-terminal" evidence="9">
    <location>
        <begin position="11"/>
        <end position="92"/>
    </location>
</feature>
<keyword evidence="6 7" id="KW-0472">Membrane</keyword>
<evidence type="ECO:0000256" key="3">
    <source>
        <dbReference type="ARBA" id="ARBA00022475"/>
    </source>
</evidence>
<keyword evidence="5 7" id="KW-1133">Transmembrane helix</keyword>
<evidence type="ECO:0000313" key="10">
    <source>
        <dbReference type="EMBL" id="MFC5541139.1"/>
    </source>
</evidence>
<proteinExistence type="inferred from homology"/>
<dbReference type="RefSeq" id="WP_342469758.1">
    <property type="nucleotide sequence ID" value="NZ_JBHSNQ010000048.1"/>
</dbReference>
<feature type="transmembrane region" description="Helical" evidence="7">
    <location>
        <begin position="223"/>
        <end position="247"/>
    </location>
</feature>
<dbReference type="GO" id="GO:0016787">
    <property type="term" value="F:hydrolase activity"/>
    <property type="evidence" value="ECO:0007669"/>
    <property type="project" value="UniProtKB-KW"/>
</dbReference>
<dbReference type="Gene3D" id="1.20.120.1220">
    <property type="match status" value="1"/>
</dbReference>
<evidence type="ECO:0000256" key="4">
    <source>
        <dbReference type="ARBA" id="ARBA00022692"/>
    </source>
</evidence>
<feature type="transmembrane region" description="Helical" evidence="7">
    <location>
        <begin position="150"/>
        <end position="167"/>
    </location>
</feature>
<feature type="transmembrane region" description="Helical" evidence="7">
    <location>
        <begin position="179"/>
        <end position="211"/>
    </location>
</feature>
<evidence type="ECO:0000259" key="9">
    <source>
        <dbReference type="Pfam" id="PF06750"/>
    </source>
</evidence>
<reference evidence="11" key="1">
    <citation type="journal article" date="2019" name="Int. J. Syst. Evol. Microbiol.">
        <title>The Global Catalogue of Microorganisms (GCM) 10K type strain sequencing project: providing services to taxonomists for standard genome sequencing and annotation.</title>
        <authorList>
            <consortium name="The Broad Institute Genomics Platform"/>
            <consortium name="The Broad Institute Genome Sequencing Center for Infectious Disease"/>
            <person name="Wu L."/>
            <person name="Ma J."/>
        </authorList>
    </citation>
    <scope>NUCLEOTIDE SEQUENCE [LARGE SCALE GENOMIC DNA]</scope>
    <source>
        <strain evidence="11">CCUG 56331</strain>
    </source>
</reference>
<evidence type="ECO:0000256" key="1">
    <source>
        <dbReference type="ARBA" id="ARBA00004651"/>
    </source>
</evidence>
<organism evidence="10 11">
    <name type="scientific">Ureibacillus suwonensis</name>
    <dbReference type="NCBI Taxonomy" id="313007"/>
    <lineage>
        <taxon>Bacteria</taxon>
        <taxon>Bacillati</taxon>
        <taxon>Bacillota</taxon>
        <taxon>Bacilli</taxon>
        <taxon>Bacillales</taxon>
        <taxon>Caryophanaceae</taxon>
        <taxon>Ureibacillus</taxon>
    </lineage>
</organism>
<keyword evidence="11" id="KW-1185">Reference proteome</keyword>
<protein>
    <submittedName>
        <fullName evidence="10">Prepilin peptidase</fullName>
        <ecNumber evidence="10">3.4.23.-</ecNumber>
    </submittedName>
</protein>
<dbReference type="InterPro" id="IPR050882">
    <property type="entry name" value="Prepilin_peptidase/N-MTase"/>
</dbReference>
<feature type="transmembrane region" description="Helical" evidence="7">
    <location>
        <begin position="100"/>
        <end position="120"/>
    </location>
</feature>
<dbReference type="EMBL" id="JBHSNQ010000048">
    <property type="protein sequence ID" value="MFC5541139.1"/>
    <property type="molecule type" value="Genomic_DNA"/>
</dbReference>
<comment type="caution">
    <text evidence="10">The sequence shown here is derived from an EMBL/GenBank/DDBJ whole genome shotgun (WGS) entry which is preliminary data.</text>
</comment>
<keyword evidence="4 7" id="KW-0812">Transmembrane</keyword>
<evidence type="ECO:0000313" key="11">
    <source>
        <dbReference type="Proteomes" id="UP001595978"/>
    </source>
</evidence>
<dbReference type="Pfam" id="PF01478">
    <property type="entry name" value="Peptidase_A24"/>
    <property type="match status" value="1"/>
</dbReference>
<evidence type="ECO:0000256" key="5">
    <source>
        <dbReference type="ARBA" id="ARBA00022989"/>
    </source>
</evidence>
<evidence type="ECO:0000256" key="7">
    <source>
        <dbReference type="SAM" id="Phobius"/>
    </source>
</evidence>